<gene>
    <name evidence="7" type="ORF">DNG_07384</name>
</gene>
<evidence type="ECO:0000313" key="7">
    <source>
        <dbReference type="EMBL" id="SPO04699.1"/>
    </source>
</evidence>
<keyword evidence="3 4" id="KW-0720">Serine protease</keyword>
<keyword evidence="1 4" id="KW-0645">Protease</keyword>
<feature type="active site" description="Charge relay system" evidence="4">
    <location>
        <position position="774"/>
    </location>
</feature>
<evidence type="ECO:0000313" key="8">
    <source>
        <dbReference type="Proteomes" id="UP001187682"/>
    </source>
</evidence>
<name>A0AAE8N388_9PEZI</name>
<dbReference type="PANTHER" id="PTHR24121:SF23">
    <property type="entry name" value="NO MECHANORECEPTOR POTENTIAL C, ISOFORM H"/>
    <property type="match status" value="1"/>
</dbReference>
<organism evidence="7 8">
    <name type="scientific">Cephalotrichum gorgonifer</name>
    <dbReference type="NCBI Taxonomy" id="2041049"/>
    <lineage>
        <taxon>Eukaryota</taxon>
        <taxon>Fungi</taxon>
        <taxon>Dikarya</taxon>
        <taxon>Ascomycota</taxon>
        <taxon>Pezizomycotina</taxon>
        <taxon>Sordariomycetes</taxon>
        <taxon>Hypocreomycetidae</taxon>
        <taxon>Microascales</taxon>
        <taxon>Microascaceae</taxon>
        <taxon>Cephalotrichum</taxon>
    </lineage>
</organism>
<dbReference type="SUPFAM" id="SSF52743">
    <property type="entry name" value="Subtilisin-like"/>
    <property type="match status" value="1"/>
</dbReference>
<protein>
    <submittedName>
        <fullName evidence="7">Related to microbial serine proteinase</fullName>
    </submittedName>
</protein>
<evidence type="ECO:0000256" key="4">
    <source>
        <dbReference type="PROSITE-ProRule" id="PRU01240"/>
    </source>
</evidence>
<feature type="compositionally biased region" description="Basic and acidic residues" evidence="5">
    <location>
        <begin position="358"/>
        <end position="370"/>
    </location>
</feature>
<dbReference type="CDD" id="cd07491">
    <property type="entry name" value="Peptidases_S8_7"/>
    <property type="match status" value="1"/>
</dbReference>
<dbReference type="InterPro" id="IPR036852">
    <property type="entry name" value="Peptidase_S8/S53_dom_sf"/>
</dbReference>
<evidence type="ECO:0000256" key="1">
    <source>
        <dbReference type="ARBA" id="ARBA00022670"/>
    </source>
</evidence>
<comment type="similarity">
    <text evidence="4">Belongs to the peptidase S8 family.</text>
</comment>
<evidence type="ECO:0000256" key="2">
    <source>
        <dbReference type="ARBA" id="ARBA00022801"/>
    </source>
</evidence>
<dbReference type="InterPro" id="IPR000209">
    <property type="entry name" value="Peptidase_S8/S53_dom"/>
</dbReference>
<dbReference type="Pfam" id="PF00023">
    <property type="entry name" value="Ank"/>
    <property type="match status" value="1"/>
</dbReference>
<dbReference type="PROSITE" id="PS51892">
    <property type="entry name" value="SUBTILASE"/>
    <property type="match status" value="1"/>
</dbReference>
<feature type="compositionally biased region" description="Basic and acidic residues" evidence="5">
    <location>
        <begin position="398"/>
        <end position="408"/>
    </location>
</feature>
<dbReference type="Proteomes" id="UP001187682">
    <property type="component" value="Unassembled WGS sequence"/>
</dbReference>
<evidence type="ECO:0000256" key="3">
    <source>
        <dbReference type="ARBA" id="ARBA00022825"/>
    </source>
</evidence>
<dbReference type="InterPro" id="IPR015500">
    <property type="entry name" value="Peptidase_S8_subtilisin-rel"/>
</dbReference>
<dbReference type="InterPro" id="IPR002110">
    <property type="entry name" value="Ankyrin_rpt"/>
</dbReference>
<keyword evidence="8" id="KW-1185">Reference proteome</keyword>
<feature type="compositionally biased region" description="Acidic residues" evidence="5">
    <location>
        <begin position="1"/>
        <end position="11"/>
    </location>
</feature>
<dbReference type="AlphaFoldDB" id="A0AAE8N388"/>
<feature type="compositionally biased region" description="Acidic residues" evidence="5">
    <location>
        <begin position="32"/>
        <end position="45"/>
    </location>
</feature>
<dbReference type="GO" id="GO:0006508">
    <property type="term" value="P:proteolysis"/>
    <property type="evidence" value="ECO:0007669"/>
    <property type="project" value="UniProtKB-KW"/>
</dbReference>
<dbReference type="SMART" id="SM00248">
    <property type="entry name" value="ANK"/>
    <property type="match status" value="3"/>
</dbReference>
<dbReference type="SUPFAM" id="SSF48403">
    <property type="entry name" value="Ankyrin repeat"/>
    <property type="match status" value="1"/>
</dbReference>
<feature type="compositionally biased region" description="Basic and acidic residues" evidence="5">
    <location>
        <begin position="279"/>
        <end position="304"/>
    </location>
</feature>
<sequence length="1043" mass="115913">MSEPVDDDQTTEWEHYDPEADADDVESKGGDESSESETDSEDGDGGYDGQRKESVEDLLDRILAGIRDGTKDLTRDDHFASFATTDGDNLASLTGQPRQPTALHIMAAMEKKLLPKLDRKMEPLVKFLVRHHNNLLVVQDKSGHTPLYIAVEDKKEKMVRWMCEAHNNIDTILAITSTTDMMNCVHVGIEKRVKFLGLLVDEASTSTLAAKDRNGNTPLHLAVDYKKCRSNHLAIVEQIVAKSDDTIRQQSRDGDFNKAGLSPYLYHIKSVEAAKAKEKAKLEKEKEKEKEKNKDDKGREKDSSRNNPNSNPNPNPNNANPTPNPNPKPNDTTGPASRGTAAGQGKGGQTPAPTPSGQHKEPGSRPDRRQQANQGEFRSKYGGLVPGQTSSLPAQGPDDVRRATRKQTESTATRGGPTVAAESASSSKVDKATVAGVERFLKLHYLRSRSFDVATEVLYGRDTTSGVELFFDLFGRTSITRKGLGNLLKKLNFEDTLQYVAIPRISIEDDTGSNTPNSKRSRSGPVRSSKSPGDGRRDLCYIFKCLREKGVRTILKVIVDDSGAPAHSDEAIEEALNFMNVEVWNWKKTDLCSEVIYRVAPKARDVHLYWGGNNIVLRGWSEPEGLRRLKQLRTVHLHVQQGLESSDRTQRNVEEFDDRMKKMCPDVIVRKEFPNVKRRAQVAAAQTDGTQPEQHTTRHEWLQCMQDFHRLLIDAERSYERQNLSIEEPIKVAIIDDGVDVTDLEYYFIGGRSFCRRDEENNLSDAYYASRTGHGTIMAQQVHLLCPKAQFYVLRLEDHDSEEARQNGGGRQISARSAVRAIREAINKGVHIISTSWTIDTPEDETDRQDLEAAIVDAAKANILMFCSASDRGGGKQNATYPSKATPRIFTIGAASSSGSTEAWVGNLENISFTFPGSKVPLSRSTTKPGATSVVREATGSSVATALAAGLAALVLYCVQVRIMLAPNVGLEKEKARRDFEALKKHENMMKAFQDIGTTAESNHKFIEVWEVFGKQVEKKDHVDRDRWMELISDVGTTLCRKL</sequence>
<feature type="region of interest" description="Disordered" evidence="5">
    <location>
        <begin position="279"/>
        <end position="430"/>
    </location>
</feature>
<evidence type="ECO:0000259" key="6">
    <source>
        <dbReference type="Pfam" id="PF00082"/>
    </source>
</evidence>
<dbReference type="InterPro" id="IPR036770">
    <property type="entry name" value="Ankyrin_rpt-contain_sf"/>
</dbReference>
<dbReference type="EMBL" id="ONZQ02000011">
    <property type="protein sequence ID" value="SPO04699.1"/>
    <property type="molecule type" value="Genomic_DNA"/>
</dbReference>
<dbReference type="GO" id="GO:0004252">
    <property type="term" value="F:serine-type endopeptidase activity"/>
    <property type="evidence" value="ECO:0007669"/>
    <property type="project" value="UniProtKB-UniRule"/>
</dbReference>
<feature type="region of interest" description="Disordered" evidence="5">
    <location>
        <begin position="510"/>
        <end position="533"/>
    </location>
</feature>
<reference evidence="7" key="1">
    <citation type="submission" date="2018-03" db="EMBL/GenBank/DDBJ databases">
        <authorList>
            <person name="Guldener U."/>
        </authorList>
    </citation>
    <scope>NUCLEOTIDE SEQUENCE</scope>
</reference>
<accession>A0AAE8N388</accession>
<keyword evidence="2 4" id="KW-0378">Hydrolase</keyword>
<dbReference type="PRINTS" id="PR00723">
    <property type="entry name" value="SUBTILISIN"/>
</dbReference>
<comment type="caution">
    <text evidence="7">The sequence shown here is derived from an EMBL/GenBank/DDBJ whole genome shotgun (WGS) entry which is preliminary data.</text>
</comment>
<dbReference type="Pfam" id="PF00082">
    <property type="entry name" value="Peptidase_S8"/>
    <property type="match status" value="1"/>
</dbReference>
<feature type="region of interest" description="Disordered" evidence="5">
    <location>
        <begin position="1"/>
        <end position="53"/>
    </location>
</feature>
<feature type="active site" description="Charge relay system" evidence="4">
    <location>
        <position position="942"/>
    </location>
</feature>
<dbReference type="Gene3D" id="1.25.40.20">
    <property type="entry name" value="Ankyrin repeat-containing domain"/>
    <property type="match status" value="1"/>
</dbReference>
<evidence type="ECO:0000256" key="5">
    <source>
        <dbReference type="SAM" id="MobiDB-lite"/>
    </source>
</evidence>
<dbReference type="PANTHER" id="PTHR24121">
    <property type="entry name" value="NO MECHANORECEPTOR POTENTIAL C, ISOFORM D-RELATED"/>
    <property type="match status" value="1"/>
</dbReference>
<feature type="active site" description="Charge relay system" evidence="4">
    <location>
        <position position="736"/>
    </location>
</feature>
<feature type="domain" description="Peptidase S8/S53" evidence="6">
    <location>
        <begin position="730"/>
        <end position="956"/>
    </location>
</feature>
<feature type="compositionally biased region" description="Low complexity" evidence="5">
    <location>
        <begin position="306"/>
        <end position="321"/>
    </location>
</feature>
<proteinExistence type="inferred from homology"/>
<dbReference type="Gene3D" id="3.40.50.200">
    <property type="entry name" value="Peptidase S8/S53 domain"/>
    <property type="match status" value="1"/>
</dbReference>